<dbReference type="GO" id="GO:0016757">
    <property type="term" value="F:glycosyltransferase activity"/>
    <property type="evidence" value="ECO:0007669"/>
    <property type="project" value="InterPro"/>
</dbReference>
<dbReference type="EMBL" id="UINC01010011">
    <property type="protein sequence ID" value="SVA44693.1"/>
    <property type="molecule type" value="Genomic_DNA"/>
</dbReference>
<dbReference type="SUPFAM" id="SSF53756">
    <property type="entry name" value="UDP-Glycosyltransferase/glycogen phosphorylase"/>
    <property type="match status" value="1"/>
</dbReference>
<evidence type="ECO:0000256" key="1">
    <source>
        <dbReference type="SAM" id="Coils"/>
    </source>
</evidence>
<reference evidence="3" key="1">
    <citation type="submission" date="2018-05" db="EMBL/GenBank/DDBJ databases">
        <authorList>
            <person name="Lanie J.A."/>
            <person name="Ng W.-L."/>
            <person name="Kazmierczak K.M."/>
            <person name="Andrzejewski T.M."/>
            <person name="Davidsen T.M."/>
            <person name="Wayne K.J."/>
            <person name="Tettelin H."/>
            <person name="Glass J.I."/>
            <person name="Rusch D."/>
            <person name="Podicherti R."/>
            <person name="Tsui H.-C.T."/>
            <person name="Winkler M.E."/>
        </authorList>
    </citation>
    <scope>NUCLEOTIDE SEQUENCE</scope>
</reference>
<accession>A0A381VYH0</accession>
<feature type="domain" description="Glycosyl transferase family 1" evidence="2">
    <location>
        <begin position="147"/>
        <end position="312"/>
    </location>
</feature>
<organism evidence="3">
    <name type="scientific">marine metagenome</name>
    <dbReference type="NCBI Taxonomy" id="408172"/>
    <lineage>
        <taxon>unclassified sequences</taxon>
        <taxon>metagenomes</taxon>
        <taxon>ecological metagenomes</taxon>
    </lineage>
</organism>
<sequence>MARAMESDGRFKAVPLYPSIQLKSVREDLKDFSAKLRRREEEVAKLTSEEKEGRLICDFPVVHSLGNELHFHKGLQRSDQPECQGSQNYSIVFFEDNSPNEYTTENAGQFEIIFGGSSWNTRVLKEHGLANIDTFLQGVDLGLFSPKRKQDNEKFIIFSGGKLEYRKGQDIVVVAFREFVKNHPDAILATTWHNPWEESMAGIVDGGMVEGVPAKNRDGTLEFPEWAEANGISPEHFHDCGLVPNHLMPKLFSQVDVAVFPNRCEGGTNLVAMEAMASGIPCVLSTNTGHLDLIDEGNCYPLLQQGEITPKAGFAGTRDWGESNVAEVVEHFERIYTDRAEARRRGEQATKFMQDWSWEKRTRYLTDQVAI</sequence>
<feature type="coiled-coil region" evidence="1">
    <location>
        <begin position="22"/>
        <end position="49"/>
    </location>
</feature>
<evidence type="ECO:0000313" key="3">
    <source>
        <dbReference type="EMBL" id="SVA44693.1"/>
    </source>
</evidence>
<dbReference type="InterPro" id="IPR001296">
    <property type="entry name" value="Glyco_trans_1"/>
</dbReference>
<gene>
    <name evidence="3" type="ORF">METZ01_LOCUS97547</name>
</gene>
<proteinExistence type="predicted"/>
<dbReference type="AlphaFoldDB" id="A0A381VYH0"/>
<name>A0A381VYH0_9ZZZZ</name>
<protein>
    <recommendedName>
        <fullName evidence="2">Glycosyl transferase family 1 domain-containing protein</fullName>
    </recommendedName>
</protein>
<keyword evidence="1" id="KW-0175">Coiled coil</keyword>
<dbReference type="Pfam" id="PF00534">
    <property type="entry name" value="Glycos_transf_1"/>
    <property type="match status" value="1"/>
</dbReference>
<evidence type="ECO:0000259" key="2">
    <source>
        <dbReference type="Pfam" id="PF00534"/>
    </source>
</evidence>
<dbReference type="Gene3D" id="3.40.50.2000">
    <property type="entry name" value="Glycogen Phosphorylase B"/>
    <property type="match status" value="1"/>
</dbReference>
<dbReference type="CDD" id="cd03801">
    <property type="entry name" value="GT4_PimA-like"/>
    <property type="match status" value="1"/>
</dbReference>
<dbReference type="PANTHER" id="PTHR46656:SF3">
    <property type="entry name" value="PUTATIVE-RELATED"/>
    <property type="match status" value="1"/>
</dbReference>
<dbReference type="PANTHER" id="PTHR46656">
    <property type="entry name" value="PUTATIVE-RELATED"/>
    <property type="match status" value="1"/>
</dbReference>